<reference evidence="1 2" key="1">
    <citation type="journal article" date="2023" name="Science">
        <title>Complex scaffold remodeling in plant triterpene biosynthesis.</title>
        <authorList>
            <person name="De La Pena R."/>
            <person name="Hodgson H."/>
            <person name="Liu J.C."/>
            <person name="Stephenson M.J."/>
            <person name="Martin A.C."/>
            <person name="Owen C."/>
            <person name="Harkess A."/>
            <person name="Leebens-Mack J."/>
            <person name="Jimenez L.E."/>
            <person name="Osbourn A."/>
            <person name="Sattely E.S."/>
        </authorList>
    </citation>
    <scope>NUCLEOTIDE SEQUENCE [LARGE SCALE GENOMIC DNA]</scope>
    <source>
        <strain evidence="2">cv. JPN11</strain>
        <tissue evidence="1">Leaf</tissue>
    </source>
</reference>
<evidence type="ECO:0000313" key="2">
    <source>
        <dbReference type="Proteomes" id="UP001164539"/>
    </source>
</evidence>
<accession>A0ACC1Z003</accession>
<gene>
    <name evidence="1" type="ORF">OWV82_002108</name>
</gene>
<dbReference type="EMBL" id="CM051394">
    <property type="protein sequence ID" value="KAJ4729305.1"/>
    <property type="molecule type" value="Genomic_DNA"/>
</dbReference>
<proteinExistence type="predicted"/>
<protein>
    <submittedName>
        <fullName evidence="1">Fatty-acid-binding protein 1-like</fullName>
    </submittedName>
</protein>
<dbReference type="Proteomes" id="UP001164539">
    <property type="component" value="Chromosome 1"/>
</dbReference>
<comment type="caution">
    <text evidence="1">The sequence shown here is derived from an EMBL/GenBank/DDBJ whole genome shotgun (WGS) entry which is preliminary data.</text>
</comment>
<evidence type="ECO:0000313" key="1">
    <source>
        <dbReference type="EMBL" id="KAJ4729305.1"/>
    </source>
</evidence>
<sequence length="260" mass="28261">MATTAVENVTAKAEELALEKPVNCENGTEAADDQTNGKVHEDQKENAGSEVPKDEVARKEEIAVEVEPKTGVSFPVKLDDGKQLNCVGLRKKSMLGMGIKVYGFGIYADNEKLKDLLRSKIGEAPAKPTKEMYQVVIDSDAGVTVRMVIVFSNLTMSMVRKNFDEGLGASIKKLTGGKKNEDLANKVMGQASDDIKLTSGSVIEISRLPGYTLQTKVMGEVVSKVESELLSRAYVHMYLGDDAFDKDAKDKFGTSLLSLF</sequence>
<organism evidence="1 2">
    <name type="scientific">Melia azedarach</name>
    <name type="common">Chinaberry tree</name>
    <dbReference type="NCBI Taxonomy" id="155640"/>
    <lineage>
        <taxon>Eukaryota</taxon>
        <taxon>Viridiplantae</taxon>
        <taxon>Streptophyta</taxon>
        <taxon>Embryophyta</taxon>
        <taxon>Tracheophyta</taxon>
        <taxon>Spermatophyta</taxon>
        <taxon>Magnoliopsida</taxon>
        <taxon>eudicotyledons</taxon>
        <taxon>Gunneridae</taxon>
        <taxon>Pentapetalae</taxon>
        <taxon>rosids</taxon>
        <taxon>malvids</taxon>
        <taxon>Sapindales</taxon>
        <taxon>Meliaceae</taxon>
        <taxon>Melia</taxon>
    </lineage>
</organism>
<keyword evidence="2" id="KW-1185">Reference proteome</keyword>
<name>A0ACC1Z003_MELAZ</name>